<dbReference type="PROSITE" id="PS51375">
    <property type="entry name" value="PPR"/>
    <property type="match status" value="1"/>
</dbReference>
<dbReference type="PANTHER" id="PTHR47926">
    <property type="entry name" value="PENTATRICOPEPTIDE REPEAT-CONTAINING PROTEIN"/>
    <property type="match status" value="1"/>
</dbReference>
<evidence type="ECO:0000256" key="2">
    <source>
        <dbReference type="PROSITE-ProRule" id="PRU00708"/>
    </source>
</evidence>
<gene>
    <name evidence="3" type="primary">PCMP-H28_12</name>
    <name evidence="3" type="ORF">CK203_026739</name>
</gene>
<dbReference type="PANTHER" id="PTHR47926:SF485">
    <property type="entry name" value="REPEAT-LIKE SUPERFAMILY PROTEIN, PUTATIVE-RELATED"/>
    <property type="match status" value="1"/>
</dbReference>
<dbReference type="InterPro" id="IPR046848">
    <property type="entry name" value="E_motif"/>
</dbReference>
<sequence length="842" mass="95175">MVIYCALHQEKKLEWGKGLAQKREAETKQQELELEKDKPFARTRDDPELDKILKDRVRWGDPMAHLVKRKNSELILPDLGDGEKMKESGFIIPQEIPSHSWIKRGLDAAPNRYGIRPGRHWDGVDRSTVNGNLSLRVFLVDSRLSWGSLLFEVMGSCAGNIAEVLRSRCLKERMRNKLQREKLISGLWQICDEGYWMEYLSNLSSDHQKSIVKSNSLDEDINIRINVQNQAMRLHCAMASCDGYCGGTRVQTLPPTVRLSSISLEKFLKSRKNLFKAPPRLWSDHGHGLPEEDDQPLPILKLSHPILRTLESCCGSTKEFNQIHTQLIVSGLLQQPLAAGRAVKTLCSFPDSVQHAVSLFEGLEEPDAFICNTIMRTYVNVNDPYTALGFYYEQMFVGELGMQEQCLRLFYIGFGYVGNGDMTAAEDLFSKMPFRDIVSWNCMIDGYAQFLEYHVGSLCADQRHDECLRMFDKMMGRLCQTRLPLVIEPDVLLSTALLTMYAKCGAMDLARDVFDKMPNRSVVSWNSMIMDMACQADKALEMFLDMEKRGPMPNDATFICVLSACAHSGMILEGWWYFDLMRQVYKIEPKVEHYGCMVDLLGRAGLMKDSEELIRRMPMEGGTALWGALLSACRTHSNSELAEIVAKRLVELEPRDIGPYLLLSNIYAAEGKWDDVEIVRMMMKERGLTKTTGFSRVHIEEFGTQSFVEDASVHRKSMMYSILSDMATRMKLSCGDYDEVENLTVENSKWTGKNHGSSGDKDHTSMEVHPTATYRVKNDTWPDSISKGAPKCVKNSGSLSCMSGSNMVAISLGSKHLSLLSNLAKKADLHKPVQLGDQSRSK</sequence>
<dbReference type="Gene3D" id="1.25.40.10">
    <property type="entry name" value="Tetratricopeptide repeat domain"/>
    <property type="match status" value="2"/>
</dbReference>
<dbReference type="InterPro" id="IPR002885">
    <property type="entry name" value="PPR_rpt"/>
</dbReference>
<dbReference type="Proteomes" id="UP000288805">
    <property type="component" value="Unassembled WGS sequence"/>
</dbReference>
<protein>
    <submittedName>
        <fullName evidence="3">Pentatricopeptide repeat-containing protein</fullName>
    </submittedName>
</protein>
<dbReference type="Pfam" id="PF09736">
    <property type="entry name" value="Bud13"/>
    <property type="match status" value="1"/>
</dbReference>
<comment type="caution">
    <text evidence="3">The sequence shown here is derived from an EMBL/GenBank/DDBJ whole genome shotgun (WGS) entry which is preliminary data.</text>
</comment>
<proteinExistence type="predicted"/>
<dbReference type="InterPro" id="IPR011990">
    <property type="entry name" value="TPR-like_helical_dom_sf"/>
</dbReference>
<dbReference type="Pfam" id="PF01535">
    <property type="entry name" value="PPR"/>
    <property type="match status" value="4"/>
</dbReference>
<dbReference type="OrthoDB" id="6022at2759"/>
<dbReference type="InterPro" id="IPR046960">
    <property type="entry name" value="PPR_At4g14850-like_plant"/>
</dbReference>
<organism evidence="3 4">
    <name type="scientific">Vitis vinifera</name>
    <name type="common">Grape</name>
    <dbReference type="NCBI Taxonomy" id="29760"/>
    <lineage>
        <taxon>Eukaryota</taxon>
        <taxon>Viridiplantae</taxon>
        <taxon>Streptophyta</taxon>
        <taxon>Embryophyta</taxon>
        <taxon>Tracheophyta</taxon>
        <taxon>Spermatophyta</taxon>
        <taxon>Magnoliopsida</taxon>
        <taxon>eudicotyledons</taxon>
        <taxon>Gunneridae</taxon>
        <taxon>Pentapetalae</taxon>
        <taxon>rosids</taxon>
        <taxon>Vitales</taxon>
        <taxon>Vitaceae</taxon>
        <taxon>Viteae</taxon>
        <taxon>Vitis</taxon>
    </lineage>
</organism>
<dbReference type="Pfam" id="PF20431">
    <property type="entry name" value="E_motif"/>
    <property type="match status" value="1"/>
</dbReference>
<keyword evidence="1" id="KW-0677">Repeat</keyword>
<dbReference type="EMBL" id="QGNW01000083">
    <property type="protein sequence ID" value="RVX00266.1"/>
    <property type="molecule type" value="Genomic_DNA"/>
</dbReference>
<dbReference type="AlphaFoldDB" id="A0A438IUF8"/>
<name>A0A438IUF8_VITVI</name>
<evidence type="ECO:0000313" key="4">
    <source>
        <dbReference type="Proteomes" id="UP000288805"/>
    </source>
</evidence>
<evidence type="ECO:0000256" key="1">
    <source>
        <dbReference type="ARBA" id="ARBA00022737"/>
    </source>
</evidence>
<reference evidence="3 4" key="1">
    <citation type="journal article" date="2018" name="PLoS Genet.">
        <title>Population sequencing reveals clonal diversity and ancestral inbreeding in the grapevine cultivar Chardonnay.</title>
        <authorList>
            <person name="Roach M.J."/>
            <person name="Johnson D.L."/>
            <person name="Bohlmann J."/>
            <person name="van Vuuren H.J."/>
            <person name="Jones S.J."/>
            <person name="Pretorius I.S."/>
            <person name="Schmidt S.A."/>
            <person name="Borneman A.R."/>
        </authorList>
    </citation>
    <scope>NUCLEOTIDE SEQUENCE [LARGE SCALE GENOMIC DNA]</scope>
    <source>
        <strain evidence="4">cv. Chardonnay</strain>
        <tissue evidence="3">Leaf</tissue>
    </source>
</reference>
<dbReference type="InterPro" id="IPR018609">
    <property type="entry name" value="Bud13"/>
</dbReference>
<dbReference type="GO" id="GO:0009451">
    <property type="term" value="P:RNA modification"/>
    <property type="evidence" value="ECO:0007669"/>
    <property type="project" value="InterPro"/>
</dbReference>
<feature type="repeat" description="PPR" evidence="2">
    <location>
        <begin position="490"/>
        <end position="524"/>
    </location>
</feature>
<evidence type="ECO:0000313" key="3">
    <source>
        <dbReference type="EMBL" id="RVX00266.1"/>
    </source>
</evidence>
<dbReference type="FunFam" id="1.25.40.10:FF:000927">
    <property type="entry name" value="Pentatricopeptide repeat-containing protein"/>
    <property type="match status" value="1"/>
</dbReference>
<dbReference type="GO" id="GO:0003723">
    <property type="term" value="F:RNA binding"/>
    <property type="evidence" value="ECO:0007669"/>
    <property type="project" value="InterPro"/>
</dbReference>
<accession>A0A438IUF8</accession>